<dbReference type="Pfam" id="PF04263">
    <property type="entry name" value="TPK_catalytic"/>
    <property type="match status" value="1"/>
</dbReference>
<dbReference type="OrthoDB" id="25149at2759"/>
<dbReference type="InterPro" id="IPR036759">
    <property type="entry name" value="TPK_catalytic_sf"/>
</dbReference>
<dbReference type="RefSeq" id="XP_020047522.1">
    <property type="nucleotide sequence ID" value="XM_020190010.1"/>
</dbReference>
<name>A0A1D2VHY0_9ASCO</name>
<dbReference type="InterPro" id="IPR007371">
    <property type="entry name" value="TPK_catalytic"/>
</dbReference>
<evidence type="ECO:0000256" key="1">
    <source>
        <dbReference type="ARBA" id="ARBA00005078"/>
    </source>
</evidence>
<dbReference type="SUPFAM" id="SSF63862">
    <property type="entry name" value="Thiamin pyrophosphokinase, substrate-binding domain"/>
    <property type="match status" value="1"/>
</dbReference>
<dbReference type="InParanoid" id="A0A1D2VHY0"/>
<sequence length="264" mass="29931">LWNSSSLHVCADGGANRLHDYLVKCSVAVDDYLPDFIIGDLDSIRDDIKIYYQNRGIIVIKQDTGWAPDILKAIHICELFFHKIITDKNDAEFFQQFDEVGGLVEFTQKAVGEIHKANKKLKILRKMKTVMLGGIGGRFDQTLQTISQVYSQHLNCNDIILVNNLDIMALIPKGTTYIKVSNYLKDDYQFKGFNEQKEKSILGTNCGLLPVFQPITIEETIGLKWDVKNYQTSCQSKISSSNALHAKNFIIIKSAMELMFNVEL</sequence>
<dbReference type="Gene3D" id="2.60.120.320">
    <property type="entry name" value="Thiamin pyrophosphokinase, thiamin-binding domain"/>
    <property type="match status" value="1"/>
</dbReference>
<evidence type="ECO:0000256" key="3">
    <source>
        <dbReference type="ARBA" id="ARBA00022679"/>
    </source>
</evidence>
<keyword evidence="4" id="KW-0547">Nucleotide-binding</keyword>
<dbReference type="PIRSF" id="PIRSF031057">
    <property type="entry name" value="Thiamin_pyrophosphokinase"/>
    <property type="match status" value="1"/>
</dbReference>
<dbReference type="Proteomes" id="UP000095038">
    <property type="component" value="Unassembled WGS sequence"/>
</dbReference>
<dbReference type="InterPro" id="IPR007373">
    <property type="entry name" value="Thiamin_PyroPKinase_B1-bd"/>
</dbReference>
<dbReference type="EMBL" id="KV454480">
    <property type="protein sequence ID" value="ODV61215.1"/>
    <property type="molecule type" value="Genomic_DNA"/>
</dbReference>
<dbReference type="GO" id="GO:0030975">
    <property type="term" value="F:thiamine binding"/>
    <property type="evidence" value="ECO:0007669"/>
    <property type="project" value="InterPro"/>
</dbReference>
<protein>
    <submittedName>
        <fullName evidence="9">Thiamin pyrophosphokinase</fullName>
    </submittedName>
</protein>
<keyword evidence="10" id="KW-1185">Reference proteome</keyword>
<dbReference type="InterPro" id="IPR036371">
    <property type="entry name" value="TPK_B1-bd_sf"/>
</dbReference>
<feature type="domain" description="Thiamin pyrophosphokinase catalytic" evidence="7">
    <location>
        <begin position="1"/>
        <end position="155"/>
    </location>
</feature>
<keyword evidence="3" id="KW-0808">Transferase</keyword>
<evidence type="ECO:0000313" key="9">
    <source>
        <dbReference type="EMBL" id="ODV61215.1"/>
    </source>
</evidence>
<dbReference type="GeneID" id="30963646"/>
<dbReference type="InterPro" id="IPR016966">
    <property type="entry name" value="Thiamin_pyrophosphokinase_euk"/>
</dbReference>
<dbReference type="AlphaFoldDB" id="A0A1D2VHY0"/>
<dbReference type="GO" id="GO:0006772">
    <property type="term" value="P:thiamine metabolic process"/>
    <property type="evidence" value="ECO:0007669"/>
    <property type="project" value="InterPro"/>
</dbReference>
<dbReference type="GO" id="GO:0005524">
    <property type="term" value="F:ATP binding"/>
    <property type="evidence" value="ECO:0007669"/>
    <property type="project" value="UniProtKB-KW"/>
</dbReference>
<dbReference type="GO" id="GO:0009229">
    <property type="term" value="P:thiamine diphosphate biosynthetic process"/>
    <property type="evidence" value="ECO:0007669"/>
    <property type="project" value="UniProtKB-UniPathway"/>
</dbReference>
<evidence type="ECO:0000256" key="6">
    <source>
        <dbReference type="ARBA" id="ARBA00022840"/>
    </source>
</evidence>
<evidence type="ECO:0000259" key="8">
    <source>
        <dbReference type="Pfam" id="PF04265"/>
    </source>
</evidence>
<dbReference type="InterPro" id="IPR006282">
    <property type="entry name" value="Thi_PPkinase"/>
</dbReference>
<evidence type="ECO:0000256" key="4">
    <source>
        <dbReference type="ARBA" id="ARBA00022741"/>
    </source>
</evidence>
<dbReference type="SUPFAM" id="SSF63999">
    <property type="entry name" value="Thiamin pyrophosphokinase, catalytic domain"/>
    <property type="match status" value="1"/>
</dbReference>
<comment type="pathway">
    <text evidence="1">Cofactor biosynthesis; thiamine diphosphate biosynthesis; thiamine diphosphate from thiamine: step 1/1.</text>
</comment>
<evidence type="ECO:0000313" key="10">
    <source>
        <dbReference type="Proteomes" id="UP000095038"/>
    </source>
</evidence>
<dbReference type="PANTHER" id="PTHR13622:SF8">
    <property type="entry name" value="THIAMIN PYROPHOSPHOKINASE 1"/>
    <property type="match status" value="1"/>
</dbReference>
<accession>A0A1D2VHY0</accession>
<evidence type="ECO:0000256" key="5">
    <source>
        <dbReference type="ARBA" id="ARBA00022777"/>
    </source>
</evidence>
<feature type="non-terminal residue" evidence="9">
    <location>
        <position position="1"/>
    </location>
</feature>
<keyword evidence="5 9" id="KW-0418">Kinase</keyword>
<evidence type="ECO:0000256" key="2">
    <source>
        <dbReference type="ARBA" id="ARBA00006785"/>
    </source>
</evidence>
<proteinExistence type="inferred from homology"/>
<dbReference type="Gene3D" id="3.40.50.10240">
    <property type="entry name" value="Thiamin pyrophosphokinase, catalytic domain"/>
    <property type="match status" value="1"/>
</dbReference>
<dbReference type="Pfam" id="PF04265">
    <property type="entry name" value="TPK_B1_binding"/>
    <property type="match status" value="1"/>
</dbReference>
<feature type="domain" description="Thiamin pyrophosphokinase thiamin-binding" evidence="8">
    <location>
        <begin position="202"/>
        <end position="251"/>
    </location>
</feature>
<dbReference type="GO" id="GO:0004788">
    <property type="term" value="F:thiamine diphosphokinase activity"/>
    <property type="evidence" value="ECO:0007669"/>
    <property type="project" value="InterPro"/>
</dbReference>
<keyword evidence="6" id="KW-0067">ATP-binding</keyword>
<dbReference type="UniPathway" id="UPA00060">
    <property type="reaction ID" value="UER00597"/>
</dbReference>
<evidence type="ECO:0000259" key="7">
    <source>
        <dbReference type="Pfam" id="PF04263"/>
    </source>
</evidence>
<dbReference type="GO" id="GO:0016301">
    <property type="term" value="F:kinase activity"/>
    <property type="evidence" value="ECO:0007669"/>
    <property type="project" value="UniProtKB-KW"/>
</dbReference>
<dbReference type="CDD" id="cd07995">
    <property type="entry name" value="TPK"/>
    <property type="match status" value="1"/>
</dbReference>
<dbReference type="PANTHER" id="PTHR13622">
    <property type="entry name" value="THIAMIN PYROPHOSPHOKINASE"/>
    <property type="match status" value="1"/>
</dbReference>
<dbReference type="STRING" id="1344418.A0A1D2VHY0"/>
<dbReference type="FunCoup" id="A0A1D2VHY0">
    <property type="interactions" value="276"/>
</dbReference>
<organism evidence="9 10">
    <name type="scientific">Ascoidea rubescens DSM 1968</name>
    <dbReference type="NCBI Taxonomy" id="1344418"/>
    <lineage>
        <taxon>Eukaryota</taxon>
        <taxon>Fungi</taxon>
        <taxon>Dikarya</taxon>
        <taxon>Ascomycota</taxon>
        <taxon>Saccharomycotina</taxon>
        <taxon>Saccharomycetes</taxon>
        <taxon>Ascoideaceae</taxon>
        <taxon>Ascoidea</taxon>
    </lineage>
</organism>
<reference evidence="10" key="1">
    <citation type="submission" date="2016-05" db="EMBL/GenBank/DDBJ databases">
        <title>Comparative genomics of biotechnologically important yeasts.</title>
        <authorList>
            <consortium name="DOE Joint Genome Institute"/>
            <person name="Riley R."/>
            <person name="Haridas S."/>
            <person name="Wolfe K.H."/>
            <person name="Lopes M.R."/>
            <person name="Hittinger C.T."/>
            <person name="Goker M."/>
            <person name="Salamov A."/>
            <person name="Wisecaver J."/>
            <person name="Long T.M."/>
            <person name="Aerts A.L."/>
            <person name="Barry K."/>
            <person name="Choi C."/>
            <person name="Clum A."/>
            <person name="Coughlan A.Y."/>
            <person name="Deshpande S."/>
            <person name="Douglass A.P."/>
            <person name="Hanson S.J."/>
            <person name="Klenk H.-P."/>
            <person name="Labutti K."/>
            <person name="Lapidus A."/>
            <person name="Lindquist E."/>
            <person name="Lipzen A."/>
            <person name="Meier-Kolthoff J.P."/>
            <person name="Ohm R.A."/>
            <person name="Otillar R.P."/>
            <person name="Pangilinan J."/>
            <person name="Peng Y."/>
            <person name="Rokas A."/>
            <person name="Rosa C.A."/>
            <person name="Scheuner C."/>
            <person name="Sibirny A.A."/>
            <person name="Slot J.C."/>
            <person name="Stielow J.B."/>
            <person name="Sun H."/>
            <person name="Kurtzman C.P."/>
            <person name="Blackwell M."/>
            <person name="Grigoriev I.V."/>
            <person name="Jeffries T.W."/>
        </authorList>
    </citation>
    <scope>NUCLEOTIDE SEQUENCE [LARGE SCALE GENOMIC DNA]</scope>
    <source>
        <strain evidence="10">DSM 1968</strain>
    </source>
</reference>
<feature type="non-terminal residue" evidence="9">
    <location>
        <position position="264"/>
    </location>
</feature>
<gene>
    <name evidence="9" type="ORF">ASCRUDRAFT_27623</name>
</gene>
<comment type="similarity">
    <text evidence="2">Belongs to the thiamine pyrophosphokinase family.</text>
</comment>